<reference evidence="1 2" key="1">
    <citation type="journal article" date="2020" name="Cell">
        <title>Large-Scale Comparative Analyses of Tick Genomes Elucidate Their Genetic Diversity and Vector Capacities.</title>
        <authorList>
            <consortium name="Tick Genome and Microbiome Consortium (TIGMIC)"/>
            <person name="Jia N."/>
            <person name="Wang J."/>
            <person name="Shi W."/>
            <person name="Du L."/>
            <person name="Sun Y."/>
            <person name="Zhan W."/>
            <person name="Jiang J.F."/>
            <person name="Wang Q."/>
            <person name="Zhang B."/>
            <person name="Ji P."/>
            <person name="Bell-Sakyi L."/>
            <person name="Cui X.M."/>
            <person name="Yuan T.T."/>
            <person name="Jiang B.G."/>
            <person name="Yang W.F."/>
            <person name="Lam T.T."/>
            <person name="Chang Q.C."/>
            <person name="Ding S.J."/>
            <person name="Wang X.J."/>
            <person name="Zhu J.G."/>
            <person name="Ruan X.D."/>
            <person name="Zhao L."/>
            <person name="Wei J.T."/>
            <person name="Ye R.Z."/>
            <person name="Que T.C."/>
            <person name="Du C.H."/>
            <person name="Zhou Y.H."/>
            <person name="Cheng J.X."/>
            <person name="Dai P.F."/>
            <person name="Guo W.B."/>
            <person name="Han X.H."/>
            <person name="Huang E.J."/>
            <person name="Li L.F."/>
            <person name="Wei W."/>
            <person name="Gao Y.C."/>
            <person name="Liu J.Z."/>
            <person name="Shao H.Z."/>
            <person name="Wang X."/>
            <person name="Wang C.C."/>
            <person name="Yang T.C."/>
            <person name="Huo Q.B."/>
            <person name="Li W."/>
            <person name="Chen H.Y."/>
            <person name="Chen S.E."/>
            <person name="Zhou L.G."/>
            <person name="Ni X.B."/>
            <person name="Tian J.H."/>
            <person name="Sheng Y."/>
            <person name="Liu T."/>
            <person name="Pan Y.S."/>
            <person name="Xia L.Y."/>
            <person name="Li J."/>
            <person name="Zhao F."/>
            <person name="Cao W.C."/>
        </authorList>
    </citation>
    <scope>NUCLEOTIDE SEQUENCE [LARGE SCALE GENOMIC DNA]</scope>
    <source>
        <strain evidence="1">Iper-2018</strain>
    </source>
</reference>
<evidence type="ECO:0000313" key="1">
    <source>
        <dbReference type="EMBL" id="KAG0430903.1"/>
    </source>
</evidence>
<dbReference type="EMBL" id="JABSTQ010009277">
    <property type="protein sequence ID" value="KAG0430903.1"/>
    <property type="molecule type" value="Genomic_DNA"/>
</dbReference>
<gene>
    <name evidence="1" type="ORF">HPB47_022263</name>
</gene>
<proteinExistence type="predicted"/>
<sequence length="786" mass="87556">MDTRTQETPGTGRVIGYNPDEVAYGVISPAQRPLRDDGIQDATLGDQEDGGPGNGWVQVLMQKKKSKREPQGLEKQVRDEAGRTTAENFKPRKPLRLPSLRVYKHKVIIKPHRVAVDLKRYRSLIGEAVQSSLPRGLDEKTVVRLLEAQNTIMVCTDEWSEAEAVAGIKKLNFPVGVLDVEAYHVSPSEDACRGVIHGVRPDLTNEQIRQKTRAVGYEVLEARRLGKSQSAVIVFAGKKVPFTVSFNWLETPCFIYKKTRAACLNCGEVGHRTDVCSKPEGFACSACRATEVGEDHECVPKCALCGGAHKTYDRHCPEKFYKETKNRKPRRSRERRRDGAQHVRWLSRESGRSVSDSRTRSRSRSASCGRSAASEKKSKRSTSIEGIFTDPGDRKKWPELLKDGDQESRSTSQPKGGGASNNGAIQDLRRDVTHCKKTIEELWSKRERTGGVSAEQVQAIVETTVQRAIQGLQEFFTSQLMQLTCRVTELEKLGKTLEQNQESLFRQFTSKRRKTGEPLRDADISDAESCATVASAQGQIRRIASIRAQTVEQVEEAAIALAVVCNPRATIISDSQRACQNFARGVVGQPALRLLRKTAVEGVHLIWTPGHMGQVGNEAANAAARGALYRDSVLPQRDLDSALTYSEALKALRTHRAEYPGPAKGLSKEEEFTWRRLQTDTFVTPIQLHLWYPERYATADCPFCGEPWNLPGLAPVEEPKLEEWEAGLKCATASEQRLLVARALRVHSALEPRNRGTQPLSPFSSPLSPSLSYIFQLNKVFQQQQP</sequence>
<dbReference type="Proteomes" id="UP000805193">
    <property type="component" value="Unassembled WGS sequence"/>
</dbReference>
<name>A0AC60QA60_IXOPE</name>
<organism evidence="1 2">
    <name type="scientific">Ixodes persulcatus</name>
    <name type="common">Taiga tick</name>
    <dbReference type="NCBI Taxonomy" id="34615"/>
    <lineage>
        <taxon>Eukaryota</taxon>
        <taxon>Metazoa</taxon>
        <taxon>Ecdysozoa</taxon>
        <taxon>Arthropoda</taxon>
        <taxon>Chelicerata</taxon>
        <taxon>Arachnida</taxon>
        <taxon>Acari</taxon>
        <taxon>Parasitiformes</taxon>
        <taxon>Ixodida</taxon>
        <taxon>Ixodoidea</taxon>
        <taxon>Ixodidae</taxon>
        <taxon>Ixodinae</taxon>
        <taxon>Ixodes</taxon>
    </lineage>
</organism>
<keyword evidence="2" id="KW-1185">Reference proteome</keyword>
<comment type="caution">
    <text evidence="1">The sequence shown here is derived from an EMBL/GenBank/DDBJ whole genome shotgun (WGS) entry which is preliminary data.</text>
</comment>
<protein>
    <submittedName>
        <fullName evidence="1">Uncharacterized protein</fullName>
    </submittedName>
</protein>
<accession>A0AC60QA60</accession>
<evidence type="ECO:0000313" key="2">
    <source>
        <dbReference type="Proteomes" id="UP000805193"/>
    </source>
</evidence>